<dbReference type="Gene3D" id="3.30.420.10">
    <property type="entry name" value="Ribonuclease H-like superfamily/Ribonuclease H"/>
    <property type="match status" value="1"/>
</dbReference>
<evidence type="ECO:0000313" key="1">
    <source>
        <dbReference type="EMBL" id="GBP26481.1"/>
    </source>
</evidence>
<dbReference type="EMBL" id="BGZK01000181">
    <property type="protein sequence ID" value="GBP26481.1"/>
    <property type="molecule type" value="Genomic_DNA"/>
</dbReference>
<dbReference type="GO" id="GO:0046975">
    <property type="term" value="F:histone H3K36 methyltransferase activity"/>
    <property type="evidence" value="ECO:0007669"/>
    <property type="project" value="TreeGrafter"/>
</dbReference>
<name>A0A4C1UJ25_EUMVA</name>
<dbReference type="GO" id="GO:0015074">
    <property type="term" value="P:DNA integration"/>
    <property type="evidence" value="ECO:0007669"/>
    <property type="project" value="TreeGrafter"/>
</dbReference>
<dbReference type="GO" id="GO:0003690">
    <property type="term" value="F:double-stranded DNA binding"/>
    <property type="evidence" value="ECO:0007669"/>
    <property type="project" value="TreeGrafter"/>
</dbReference>
<dbReference type="GO" id="GO:0031297">
    <property type="term" value="P:replication fork processing"/>
    <property type="evidence" value="ECO:0007669"/>
    <property type="project" value="TreeGrafter"/>
</dbReference>
<dbReference type="GO" id="GO:0000793">
    <property type="term" value="C:condensed chromosome"/>
    <property type="evidence" value="ECO:0007669"/>
    <property type="project" value="TreeGrafter"/>
</dbReference>
<dbReference type="Proteomes" id="UP000299102">
    <property type="component" value="Unassembled WGS sequence"/>
</dbReference>
<gene>
    <name evidence="1" type="ORF">EVAR_85983_1</name>
</gene>
<comment type="caution">
    <text evidence="1">The sequence shown here is derived from an EMBL/GenBank/DDBJ whole genome shotgun (WGS) entry which is preliminary data.</text>
</comment>
<dbReference type="GO" id="GO:0005634">
    <property type="term" value="C:nucleus"/>
    <property type="evidence" value="ECO:0007669"/>
    <property type="project" value="TreeGrafter"/>
</dbReference>
<dbReference type="GO" id="GO:0006303">
    <property type="term" value="P:double-strand break repair via nonhomologous end joining"/>
    <property type="evidence" value="ECO:0007669"/>
    <property type="project" value="TreeGrafter"/>
</dbReference>
<dbReference type="GO" id="GO:0000729">
    <property type="term" value="P:DNA double-strand break processing"/>
    <property type="evidence" value="ECO:0007669"/>
    <property type="project" value="TreeGrafter"/>
</dbReference>
<dbReference type="Gene3D" id="1.10.10.10">
    <property type="entry name" value="Winged helix-like DNA-binding domain superfamily/Winged helix DNA-binding domain"/>
    <property type="match status" value="1"/>
</dbReference>
<dbReference type="OrthoDB" id="616263at2759"/>
<dbReference type="PANTHER" id="PTHR46060">
    <property type="entry name" value="MARINER MOS1 TRANSPOSASE-LIKE PROTEIN"/>
    <property type="match status" value="1"/>
</dbReference>
<evidence type="ECO:0000313" key="2">
    <source>
        <dbReference type="Proteomes" id="UP000299102"/>
    </source>
</evidence>
<dbReference type="PANTHER" id="PTHR46060:SF2">
    <property type="entry name" value="HISTONE-LYSINE N-METHYLTRANSFERASE SETMAR"/>
    <property type="match status" value="1"/>
</dbReference>
<dbReference type="AlphaFoldDB" id="A0A4C1UJ25"/>
<dbReference type="InterPro" id="IPR036388">
    <property type="entry name" value="WH-like_DNA-bd_sf"/>
</dbReference>
<proteinExistence type="predicted"/>
<reference evidence="1 2" key="1">
    <citation type="journal article" date="2019" name="Commun. Biol.">
        <title>The bagworm genome reveals a unique fibroin gene that provides high tensile strength.</title>
        <authorList>
            <person name="Kono N."/>
            <person name="Nakamura H."/>
            <person name="Ohtoshi R."/>
            <person name="Tomita M."/>
            <person name="Numata K."/>
            <person name="Arakawa K."/>
        </authorList>
    </citation>
    <scope>NUCLEOTIDE SEQUENCE [LARGE SCALE GENOMIC DNA]</scope>
</reference>
<protein>
    <submittedName>
        <fullName evidence="1">Mariner Mos1 transposase</fullName>
    </submittedName>
</protein>
<dbReference type="GO" id="GO:0000014">
    <property type="term" value="F:single-stranded DNA endodeoxyribonuclease activity"/>
    <property type="evidence" value="ECO:0007669"/>
    <property type="project" value="TreeGrafter"/>
</dbReference>
<dbReference type="GO" id="GO:0003697">
    <property type="term" value="F:single-stranded DNA binding"/>
    <property type="evidence" value="ECO:0007669"/>
    <property type="project" value="TreeGrafter"/>
</dbReference>
<dbReference type="GO" id="GO:0035861">
    <property type="term" value="C:site of double-strand break"/>
    <property type="evidence" value="ECO:0007669"/>
    <property type="project" value="TreeGrafter"/>
</dbReference>
<keyword evidence="2" id="KW-1185">Reference proteome</keyword>
<dbReference type="GO" id="GO:0042800">
    <property type="term" value="F:histone H3K4 methyltransferase activity"/>
    <property type="evidence" value="ECO:0007669"/>
    <property type="project" value="TreeGrafter"/>
</dbReference>
<dbReference type="InterPro" id="IPR036397">
    <property type="entry name" value="RNaseH_sf"/>
</dbReference>
<dbReference type="InterPro" id="IPR052709">
    <property type="entry name" value="Transposase-MT_Hybrid"/>
</dbReference>
<dbReference type="GO" id="GO:0044547">
    <property type="term" value="F:DNA topoisomerase binding"/>
    <property type="evidence" value="ECO:0007669"/>
    <property type="project" value="TreeGrafter"/>
</dbReference>
<organism evidence="1 2">
    <name type="scientific">Eumeta variegata</name>
    <name type="common">Bagworm moth</name>
    <name type="synonym">Eumeta japonica</name>
    <dbReference type="NCBI Taxonomy" id="151549"/>
    <lineage>
        <taxon>Eukaryota</taxon>
        <taxon>Metazoa</taxon>
        <taxon>Ecdysozoa</taxon>
        <taxon>Arthropoda</taxon>
        <taxon>Hexapoda</taxon>
        <taxon>Insecta</taxon>
        <taxon>Pterygota</taxon>
        <taxon>Neoptera</taxon>
        <taxon>Endopterygota</taxon>
        <taxon>Lepidoptera</taxon>
        <taxon>Glossata</taxon>
        <taxon>Ditrysia</taxon>
        <taxon>Tineoidea</taxon>
        <taxon>Psychidae</taxon>
        <taxon>Oiketicinae</taxon>
        <taxon>Eumeta</taxon>
    </lineage>
</organism>
<dbReference type="GO" id="GO:0044774">
    <property type="term" value="P:mitotic DNA integrity checkpoint signaling"/>
    <property type="evidence" value="ECO:0007669"/>
    <property type="project" value="TreeGrafter"/>
</dbReference>
<accession>A0A4C1UJ25</accession>
<sequence length="155" mass="18435">MLCRIRHADWFRRFKNNDFELEAKECSGALKKFEDKKLEELLDQERCQMLTELGKTLQVDVSTVSKLLKVLGMIQKQGHWVEAERCRSACELLLQWKKRKGFWHRIMTGEEKWIHHGNPKRRKPWGKPGHASTSSVKLNIHGSKRLLCIWWNQRV</sequence>